<dbReference type="CDD" id="cd23763">
    <property type="entry name" value="ASKHA_ATPase_ROK"/>
    <property type="match status" value="1"/>
</dbReference>
<gene>
    <name evidence="3" type="ORF">AAFH96_15410</name>
</gene>
<feature type="domain" description="HTH marR-type" evidence="2">
    <location>
        <begin position="21"/>
        <end position="70"/>
    </location>
</feature>
<dbReference type="EMBL" id="JBCGDC010000038">
    <property type="protein sequence ID" value="MFB6394487.1"/>
    <property type="molecule type" value="Genomic_DNA"/>
</dbReference>
<dbReference type="Proteomes" id="UP001582793">
    <property type="component" value="Unassembled WGS sequence"/>
</dbReference>
<proteinExistence type="inferred from homology"/>
<dbReference type="PANTHER" id="PTHR18964">
    <property type="entry name" value="ROK (REPRESSOR, ORF, KINASE) FAMILY"/>
    <property type="match status" value="1"/>
</dbReference>
<dbReference type="PANTHER" id="PTHR18964:SF149">
    <property type="entry name" value="BIFUNCTIONAL UDP-N-ACETYLGLUCOSAMINE 2-EPIMERASE_N-ACETYLMANNOSAMINE KINASE"/>
    <property type="match status" value="1"/>
</dbReference>
<dbReference type="InterPro" id="IPR000835">
    <property type="entry name" value="HTH_MarR-typ"/>
</dbReference>
<reference evidence="3 4" key="1">
    <citation type="submission" date="2024-04" db="EMBL/GenBank/DDBJ databases">
        <title>Polymorphospora sp. isolated from Baiyangdian Lake in Xiong'an New Area.</title>
        <authorList>
            <person name="Zhang X."/>
            <person name="Liu J."/>
        </authorList>
    </citation>
    <scope>NUCLEOTIDE SEQUENCE [LARGE SCALE GENOMIC DNA]</scope>
    <source>
        <strain evidence="3 4">2-325</strain>
    </source>
</reference>
<evidence type="ECO:0000313" key="4">
    <source>
        <dbReference type="Proteomes" id="UP001582793"/>
    </source>
</evidence>
<dbReference type="RefSeq" id="WP_357532795.1">
    <property type="nucleotide sequence ID" value="NZ_JBCGDC010000038.1"/>
</dbReference>
<dbReference type="InterPro" id="IPR000600">
    <property type="entry name" value="ROK"/>
</dbReference>
<evidence type="ECO:0000313" key="3">
    <source>
        <dbReference type="EMBL" id="MFB6394487.1"/>
    </source>
</evidence>
<comment type="similarity">
    <text evidence="1">Belongs to the ROK (NagC/XylR) family.</text>
</comment>
<evidence type="ECO:0000256" key="1">
    <source>
        <dbReference type="ARBA" id="ARBA00006479"/>
    </source>
</evidence>
<dbReference type="Pfam" id="PF00480">
    <property type="entry name" value="ROK"/>
    <property type="match status" value="1"/>
</dbReference>
<dbReference type="InterPro" id="IPR043129">
    <property type="entry name" value="ATPase_NBD"/>
</dbReference>
<keyword evidence="4" id="KW-1185">Reference proteome</keyword>
<dbReference type="SUPFAM" id="SSF46785">
    <property type="entry name" value="Winged helix' DNA-binding domain"/>
    <property type="match status" value="1"/>
</dbReference>
<dbReference type="Gene3D" id="1.10.10.10">
    <property type="entry name" value="Winged helix-like DNA-binding domain superfamily/Winged helix DNA-binding domain"/>
    <property type="match status" value="1"/>
</dbReference>
<sequence>MASTRLPGTPRLLRALNDRAALELLLDRGPLTRAQLGELTGLSKVTASQLVERLEERGLVTRVGEQAGGRGPNAQLYAVTPGSAYVVGVDVGPDRVVAACADITGGVIGRVEQSTRDTDDPVGVVHNAVVQAAGEAHAQLASVRRVVLGTPGLVDPATGDITFAFNLPRWHRGLLAALREDLRIPVVFENDVNLAAVAEAHTGAARGVDNFVLVWAGVGIGLAIMINGRMHHGSTGAAGEIGYLPVPGAPIPRDVSRRAKPAFQQVAGADAIRAVAREHGFRAATAAEAVRAAIAAGTEGGPFLDELARRLALGVAGTCVVLDPPLVVLTGEVGQAGGSALAERVQHEVAAITLVSPRVQVTELTEEPVLQGALRTALDAVRDEVFGSTVG</sequence>
<dbReference type="SUPFAM" id="SSF53067">
    <property type="entry name" value="Actin-like ATPase domain"/>
    <property type="match status" value="1"/>
</dbReference>
<dbReference type="Gene3D" id="3.30.420.40">
    <property type="match status" value="2"/>
</dbReference>
<dbReference type="InterPro" id="IPR011991">
    <property type="entry name" value="ArsR-like_HTH"/>
</dbReference>
<protein>
    <submittedName>
        <fullName evidence="3">ROK family transcriptional regulator</fullName>
    </submittedName>
</protein>
<evidence type="ECO:0000259" key="2">
    <source>
        <dbReference type="Pfam" id="PF12802"/>
    </source>
</evidence>
<dbReference type="InterPro" id="IPR036390">
    <property type="entry name" value="WH_DNA-bd_sf"/>
</dbReference>
<dbReference type="CDD" id="cd00090">
    <property type="entry name" value="HTH_ARSR"/>
    <property type="match status" value="1"/>
</dbReference>
<comment type="caution">
    <text evidence="3">The sequence shown here is derived from an EMBL/GenBank/DDBJ whole genome shotgun (WGS) entry which is preliminary data.</text>
</comment>
<name>A0ABV5CRE5_9ACTN</name>
<dbReference type="InterPro" id="IPR036388">
    <property type="entry name" value="WH-like_DNA-bd_sf"/>
</dbReference>
<organism evidence="3 4">
    <name type="scientific">Polymorphospora lycopeni</name>
    <dbReference type="NCBI Taxonomy" id="3140240"/>
    <lineage>
        <taxon>Bacteria</taxon>
        <taxon>Bacillati</taxon>
        <taxon>Actinomycetota</taxon>
        <taxon>Actinomycetes</taxon>
        <taxon>Micromonosporales</taxon>
        <taxon>Micromonosporaceae</taxon>
        <taxon>Polymorphospora</taxon>
    </lineage>
</organism>
<dbReference type="Pfam" id="PF12802">
    <property type="entry name" value="MarR_2"/>
    <property type="match status" value="1"/>
</dbReference>
<accession>A0ABV5CRE5</accession>